<organism evidence="2 3">
    <name type="scientific">Vibrio porteresiae DSM 19223</name>
    <dbReference type="NCBI Taxonomy" id="1123496"/>
    <lineage>
        <taxon>Bacteria</taxon>
        <taxon>Pseudomonadati</taxon>
        <taxon>Pseudomonadota</taxon>
        <taxon>Gammaproteobacteria</taxon>
        <taxon>Vibrionales</taxon>
        <taxon>Vibrionaceae</taxon>
        <taxon>Vibrio</taxon>
    </lineage>
</organism>
<gene>
    <name evidence="2" type="ORF">R8Z52_19530</name>
</gene>
<evidence type="ECO:0000313" key="3">
    <source>
        <dbReference type="Proteomes" id="UP001304071"/>
    </source>
</evidence>
<feature type="transmembrane region" description="Helical" evidence="1">
    <location>
        <begin position="21"/>
        <end position="42"/>
    </location>
</feature>
<accession>A0ABZ0QJN9</accession>
<feature type="transmembrane region" description="Helical" evidence="1">
    <location>
        <begin position="189"/>
        <end position="212"/>
    </location>
</feature>
<reference evidence="2 3" key="1">
    <citation type="submission" date="2023-11" db="EMBL/GenBank/DDBJ databases">
        <title>Plant-associative lifestyle of Vibrio porteresiae and its evolutionary dynamics.</title>
        <authorList>
            <person name="Rameshkumar N."/>
            <person name="Kirti K."/>
        </authorList>
    </citation>
    <scope>NUCLEOTIDE SEQUENCE [LARGE SCALE GENOMIC DNA]</scope>
    <source>
        <strain evidence="2 3">MSSRF30</strain>
    </source>
</reference>
<sequence length="273" mass="30545">MKSMLPLLYRECIKQKWLLSLSLWLCVAVGIMVYLVMTQSQLATNFSLTMNYSGDFNMESLGKGLSPESLAISAIGMWSLSLSFLYLAKTLRLTKSYYGGYKRPIELHLVKLLFAFVIIPFSCIPLLWVMHYLLWQLADLLGNWQAISVFHQTAYLSAHYVERILLAGLVTVPAGLLVLCVSQRSTAPLLLLLILAYAIKWLSPMLVGTSWFSQYVEVVLDAPSNVLDGASIGHELTQFGFAYGVIYLGMGIIAAYVSVQRLRNVTRPEISCK</sequence>
<name>A0ABZ0QJN9_9VIBR</name>
<feature type="transmembrane region" description="Helical" evidence="1">
    <location>
        <begin position="109"/>
        <end position="134"/>
    </location>
</feature>
<keyword evidence="1" id="KW-1133">Transmembrane helix</keyword>
<keyword evidence="1" id="KW-0812">Transmembrane</keyword>
<evidence type="ECO:0000256" key="1">
    <source>
        <dbReference type="SAM" id="Phobius"/>
    </source>
</evidence>
<proteinExistence type="predicted"/>
<keyword evidence="3" id="KW-1185">Reference proteome</keyword>
<dbReference type="Proteomes" id="UP001304071">
    <property type="component" value="Chromosome 2"/>
</dbReference>
<evidence type="ECO:0000313" key="2">
    <source>
        <dbReference type="EMBL" id="WPC76721.1"/>
    </source>
</evidence>
<dbReference type="RefSeq" id="WP_261897119.1">
    <property type="nucleotide sequence ID" value="NZ_AP024896.1"/>
</dbReference>
<feature type="transmembrane region" description="Helical" evidence="1">
    <location>
        <begin position="70"/>
        <end position="88"/>
    </location>
</feature>
<protein>
    <submittedName>
        <fullName evidence="2">Uncharacterized protein</fullName>
    </submittedName>
</protein>
<feature type="transmembrane region" description="Helical" evidence="1">
    <location>
        <begin position="164"/>
        <end position="182"/>
    </location>
</feature>
<keyword evidence="1" id="KW-0472">Membrane</keyword>
<dbReference type="EMBL" id="CP138204">
    <property type="protein sequence ID" value="WPC76721.1"/>
    <property type="molecule type" value="Genomic_DNA"/>
</dbReference>
<feature type="transmembrane region" description="Helical" evidence="1">
    <location>
        <begin position="241"/>
        <end position="259"/>
    </location>
</feature>